<gene>
    <name evidence="5" type="ORF">A3D03_05755</name>
</gene>
<reference evidence="5 6" key="1">
    <citation type="journal article" date="2016" name="Nat. Commun.">
        <title>Thousands of microbial genomes shed light on interconnected biogeochemical processes in an aquifer system.</title>
        <authorList>
            <person name="Anantharaman K."/>
            <person name="Brown C.T."/>
            <person name="Hug L.A."/>
            <person name="Sharon I."/>
            <person name="Castelle C.J."/>
            <person name="Probst A.J."/>
            <person name="Thomas B.C."/>
            <person name="Singh A."/>
            <person name="Wilkins M.J."/>
            <person name="Karaoz U."/>
            <person name="Brodie E.L."/>
            <person name="Williams K.H."/>
            <person name="Hubbard S.S."/>
            <person name="Banfield J.F."/>
        </authorList>
    </citation>
    <scope>NUCLEOTIDE SEQUENCE [LARGE SCALE GENOMIC DNA]</scope>
</reference>
<evidence type="ECO:0000313" key="5">
    <source>
        <dbReference type="EMBL" id="OGG21124.1"/>
    </source>
</evidence>
<dbReference type="InterPro" id="IPR049166">
    <property type="entry name" value="GH39_cat"/>
</dbReference>
<evidence type="ECO:0000256" key="3">
    <source>
        <dbReference type="ARBA" id="ARBA00023295"/>
    </source>
</evidence>
<dbReference type="InterPro" id="IPR051923">
    <property type="entry name" value="Glycosyl_Hydrolase_39"/>
</dbReference>
<keyword evidence="3" id="KW-0326">Glycosidase</keyword>
<feature type="domain" description="Glycosyl hydrolases family 39 N-terminal catalytic" evidence="4">
    <location>
        <begin position="80"/>
        <end position="367"/>
    </location>
</feature>
<dbReference type="InterPro" id="IPR017853">
    <property type="entry name" value="GH"/>
</dbReference>
<evidence type="ECO:0000259" key="4">
    <source>
        <dbReference type="Pfam" id="PF01229"/>
    </source>
</evidence>
<evidence type="ECO:0000313" key="6">
    <source>
        <dbReference type="Proteomes" id="UP000177092"/>
    </source>
</evidence>
<dbReference type="PANTHER" id="PTHR12631:SF10">
    <property type="entry name" value="BETA-XYLOSIDASE-LIKE PROTEIN-RELATED"/>
    <property type="match status" value="1"/>
</dbReference>
<keyword evidence="2" id="KW-0378">Hydrolase</keyword>
<dbReference type="EMBL" id="MFJN01000028">
    <property type="protein sequence ID" value="OGG21124.1"/>
    <property type="molecule type" value="Genomic_DNA"/>
</dbReference>
<evidence type="ECO:0000256" key="2">
    <source>
        <dbReference type="ARBA" id="ARBA00022801"/>
    </source>
</evidence>
<dbReference type="CDD" id="cd00110">
    <property type="entry name" value="LamG"/>
    <property type="match status" value="1"/>
</dbReference>
<organism evidence="5 6">
    <name type="scientific">Candidatus Gottesmanbacteria bacterium RIFCSPHIGHO2_02_FULL_40_13</name>
    <dbReference type="NCBI Taxonomy" id="1798384"/>
    <lineage>
        <taxon>Bacteria</taxon>
        <taxon>Candidatus Gottesmaniibacteriota</taxon>
    </lineage>
</organism>
<comment type="caution">
    <text evidence="5">The sequence shown here is derived from an EMBL/GenBank/DDBJ whole genome shotgun (WGS) entry which is preliminary data.</text>
</comment>
<dbReference type="Gene3D" id="2.60.120.200">
    <property type="match status" value="1"/>
</dbReference>
<dbReference type="PANTHER" id="PTHR12631">
    <property type="entry name" value="ALPHA-L-IDURONIDASE"/>
    <property type="match status" value="1"/>
</dbReference>
<dbReference type="STRING" id="1798384.A3D03_05755"/>
<dbReference type="SUPFAM" id="SSF49899">
    <property type="entry name" value="Concanavalin A-like lectins/glucanases"/>
    <property type="match status" value="1"/>
</dbReference>
<evidence type="ECO:0000256" key="1">
    <source>
        <dbReference type="ARBA" id="ARBA00008875"/>
    </source>
</evidence>
<dbReference type="Proteomes" id="UP000177092">
    <property type="component" value="Unassembled WGS sequence"/>
</dbReference>
<comment type="similarity">
    <text evidence="1">Belongs to the glycosyl hydrolase 39 family.</text>
</comment>
<dbReference type="InterPro" id="IPR013320">
    <property type="entry name" value="ConA-like_dom_sf"/>
</dbReference>
<name>A0A1F6A964_9BACT</name>
<protein>
    <recommendedName>
        <fullName evidence="4">Glycosyl hydrolases family 39 N-terminal catalytic domain-containing protein</fullName>
    </recommendedName>
</protein>
<sequence length="634" mass="71634">MLKKYFLLILILIFPLIFFAVKDSQILTGKANPRKADIVIDAKNILRPIKPVWSGLAQGGEEPPPMLHSSISLIKPLAPKFIRIDHIYDYYSVVTLVNKRVVYDFSKLDDTVDDIIATGALPFFSLSYMPGVFTSSGSVIDLPQNWDLWKDLVKNTVEHYSGKNNRNLTGVYYEVWNEPELEQFGGFKLSGDKDYRLLYYYAAKGAAEAKTVNKFFLGGPSVGSYYSSWVTDFLSFVVQNKLQLDFYSWHRYHTNPEIFAQDSIKIRNNLKNFPSLSQVPLMLTEWGIDSGKSELNNQDIAAAFTIAAVSSFENTIEGSFVFEIKDGPPPFGGKWGLFTHELASRPLTAKPRYKAFEYLSKITGDKLSLLGQGSYVRSMAVKTPTGIRVILANYDFSGKNIENVPITFTNLDPYSYDLTYDYPLQAQSGFFEIVTSSGVINKSFIMQPNSILYLELNPKAPIAQFIPGKFDRSFDQALVLSSVNPLIFTYPQFSLKPVGSVSFDIKPMWTNDKSVFLMYEVAFSPSENNSKSLYLKKNEGLLEFGIQSDVEETYVSVPIQTWDNNWHHIDTSWDYTGLSLSVDNSPPVRNNLPVDIRNGKVLTIYPFQAAIDNLKIVITNEQLIGRFFDGKVDK</sequence>
<dbReference type="Gene3D" id="3.20.20.80">
    <property type="entry name" value="Glycosidases"/>
    <property type="match status" value="1"/>
</dbReference>
<dbReference type="InterPro" id="IPR001791">
    <property type="entry name" value="Laminin_G"/>
</dbReference>
<dbReference type="GO" id="GO:0004553">
    <property type="term" value="F:hydrolase activity, hydrolyzing O-glycosyl compounds"/>
    <property type="evidence" value="ECO:0007669"/>
    <property type="project" value="TreeGrafter"/>
</dbReference>
<proteinExistence type="inferred from homology"/>
<accession>A0A1F6A964</accession>
<dbReference type="Pfam" id="PF01229">
    <property type="entry name" value="Glyco_hydro_39"/>
    <property type="match status" value="1"/>
</dbReference>
<dbReference type="SUPFAM" id="SSF51445">
    <property type="entry name" value="(Trans)glycosidases"/>
    <property type="match status" value="1"/>
</dbReference>
<dbReference type="AlphaFoldDB" id="A0A1F6A964"/>